<dbReference type="GO" id="GO:0003924">
    <property type="term" value="F:GTPase activity"/>
    <property type="evidence" value="ECO:0007669"/>
    <property type="project" value="InterPro"/>
</dbReference>
<comment type="subunit">
    <text evidence="6">Found in a nuclear export complex with RanGTP, exportin and pre-miRNA.</text>
</comment>
<evidence type="ECO:0000313" key="9">
    <source>
        <dbReference type="Proteomes" id="UP000734854"/>
    </source>
</evidence>
<name>A0A8J5FSM7_ZINOF</name>
<evidence type="ECO:0000256" key="2">
    <source>
        <dbReference type="ARBA" id="ARBA00022741"/>
    </source>
</evidence>
<evidence type="ECO:0000256" key="4">
    <source>
        <dbReference type="ARBA" id="ARBA00023134"/>
    </source>
</evidence>
<dbReference type="GO" id="GO:0005737">
    <property type="term" value="C:cytoplasm"/>
    <property type="evidence" value="ECO:0007669"/>
    <property type="project" value="TreeGrafter"/>
</dbReference>
<evidence type="ECO:0000256" key="3">
    <source>
        <dbReference type="ARBA" id="ARBA00022927"/>
    </source>
</evidence>
<dbReference type="PANTHER" id="PTHR24071">
    <property type="entry name" value="RAN GTPASE"/>
    <property type="match status" value="1"/>
</dbReference>
<dbReference type="Gene3D" id="3.40.50.300">
    <property type="entry name" value="P-loop containing nucleotide triphosphate hydrolases"/>
    <property type="match status" value="1"/>
</dbReference>
<keyword evidence="9" id="KW-1185">Reference proteome</keyword>
<protein>
    <recommendedName>
        <fullName evidence="7">GTP-binding nuclear protein</fullName>
    </recommendedName>
</protein>
<dbReference type="GO" id="GO:0000054">
    <property type="term" value="P:ribosomal subunit export from nucleus"/>
    <property type="evidence" value="ECO:0007669"/>
    <property type="project" value="TreeGrafter"/>
</dbReference>
<dbReference type="PANTHER" id="PTHR24071:SF33">
    <property type="entry name" value="GTP-BINDING NUCLEAR PROTEIN RAN-1"/>
    <property type="match status" value="1"/>
</dbReference>
<reference evidence="8 9" key="1">
    <citation type="submission" date="2020-08" db="EMBL/GenBank/DDBJ databases">
        <title>Plant Genome Project.</title>
        <authorList>
            <person name="Zhang R.-G."/>
        </authorList>
    </citation>
    <scope>NUCLEOTIDE SEQUENCE [LARGE SCALE GENOMIC DNA]</scope>
    <source>
        <tissue evidence="8">Rhizome</tissue>
    </source>
</reference>
<dbReference type="GO" id="GO:0005634">
    <property type="term" value="C:nucleus"/>
    <property type="evidence" value="ECO:0007669"/>
    <property type="project" value="UniProtKB-SubCell"/>
</dbReference>
<accession>A0A8J5FSM7</accession>
<keyword evidence="4 7" id="KW-0342">GTP-binding</keyword>
<proteinExistence type="inferred from homology"/>
<keyword evidence="3 7" id="KW-0653">Protein transport</keyword>
<dbReference type="GO" id="GO:0005525">
    <property type="term" value="F:GTP binding"/>
    <property type="evidence" value="ECO:0007669"/>
    <property type="project" value="UniProtKB-KW"/>
</dbReference>
<dbReference type="InterPro" id="IPR001806">
    <property type="entry name" value="Small_GTPase"/>
</dbReference>
<keyword evidence="2 7" id="KW-0547">Nucleotide-binding</keyword>
<dbReference type="SMART" id="SM00173">
    <property type="entry name" value="RAS"/>
    <property type="match status" value="1"/>
</dbReference>
<dbReference type="InterPro" id="IPR027417">
    <property type="entry name" value="P-loop_NTPase"/>
</dbReference>
<comment type="caution">
    <text evidence="8">The sequence shown here is derived from an EMBL/GenBank/DDBJ whole genome shotgun (WGS) entry which is preliminary data.</text>
</comment>
<dbReference type="AlphaFoldDB" id="A0A8J5FSM7"/>
<comment type="function">
    <text evidence="5 7">GTP-binding protein involved in nucleocytoplasmic transport. Required for the import of protein into the nucleus and also for RNA export. Involved in chromatin condensation and control of cell cycle.</text>
</comment>
<dbReference type="SMART" id="SM00175">
    <property type="entry name" value="RAB"/>
    <property type="match status" value="1"/>
</dbReference>
<keyword evidence="7" id="KW-0539">Nucleus</keyword>
<comment type="similarity">
    <text evidence="7">Belongs to the small GTPase superfamily. Ran family.</text>
</comment>
<dbReference type="CDD" id="cd00877">
    <property type="entry name" value="Ran"/>
    <property type="match status" value="1"/>
</dbReference>
<dbReference type="PRINTS" id="PR00627">
    <property type="entry name" value="GTPRANTC4"/>
</dbReference>
<dbReference type="PROSITE" id="PS51418">
    <property type="entry name" value="RAN"/>
    <property type="match status" value="1"/>
</dbReference>
<dbReference type="Pfam" id="PF00071">
    <property type="entry name" value="Ras"/>
    <property type="match status" value="1"/>
</dbReference>
<evidence type="ECO:0000256" key="6">
    <source>
        <dbReference type="ARBA" id="ARBA00026078"/>
    </source>
</evidence>
<organism evidence="8 9">
    <name type="scientific">Zingiber officinale</name>
    <name type="common">Ginger</name>
    <name type="synonym">Amomum zingiber</name>
    <dbReference type="NCBI Taxonomy" id="94328"/>
    <lineage>
        <taxon>Eukaryota</taxon>
        <taxon>Viridiplantae</taxon>
        <taxon>Streptophyta</taxon>
        <taxon>Embryophyta</taxon>
        <taxon>Tracheophyta</taxon>
        <taxon>Spermatophyta</taxon>
        <taxon>Magnoliopsida</taxon>
        <taxon>Liliopsida</taxon>
        <taxon>Zingiberales</taxon>
        <taxon>Zingiberaceae</taxon>
        <taxon>Zingiber</taxon>
    </lineage>
</organism>
<evidence type="ECO:0000256" key="1">
    <source>
        <dbReference type="ARBA" id="ARBA00022448"/>
    </source>
</evidence>
<dbReference type="SMART" id="SM00176">
    <property type="entry name" value="RAN"/>
    <property type="match status" value="1"/>
</dbReference>
<dbReference type="InterPro" id="IPR002041">
    <property type="entry name" value="Ran_GTPase"/>
</dbReference>
<evidence type="ECO:0000256" key="7">
    <source>
        <dbReference type="RuleBase" id="RU363057"/>
    </source>
</evidence>
<dbReference type="EMBL" id="JACMSC010000013">
    <property type="protein sequence ID" value="KAG6493089.1"/>
    <property type="molecule type" value="Genomic_DNA"/>
</dbReference>
<keyword evidence="1 7" id="KW-0813">Transport</keyword>
<sequence>MLRMKLSREEKKGCIQLSQLVMHKLASEILQMLQGVGNTNVTEQQVVIHRWNIETAAVRKEKKITLALNQLSFCNSEENGIGPQNGAQYGAPFVEEEWEEQEIANGVVLMPDAEDDDDAVDAHDQEYLEFNDLLQETSSTQYILQQYIAASGGFKLLSSIRNTYSMGKVRMVAIEFETATRITKNRNPTRDAESGFSATIGVEVCPLYFFTNCGKIRFNCWDTGGQKKFGGPRDGYYINGHCAIILFDVTARLTYKNVPTWHRDIWFVSIPIVLCGNKVDVKNRQVKAKQVTFHRMKSLQYYEISAKSNYNFEKPFLYLARKLAGYVIISAIINNNNNEKCHDRDPNLHFVESPALAPPEVQIDLAAQQQRESELAAAAAQPLPDDGDDLID</sequence>
<gene>
    <name evidence="8" type="ORF">ZIOFF_048065</name>
</gene>
<evidence type="ECO:0000256" key="5">
    <source>
        <dbReference type="ARBA" id="ARBA00024659"/>
    </source>
</evidence>
<dbReference type="Proteomes" id="UP000734854">
    <property type="component" value="Unassembled WGS sequence"/>
</dbReference>
<evidence type="ECO:0000313" key="8">
    <source>
        <dbReference type="EMBL" id="KAG6493089.1"/>
    </source>
</evidence>
<comment type="subcellular location">
    <subcellularLocation>
        <location evidence="7">Nucleus</location>
    </subcellularLocation>
</comment>
<dbReference type="GO" id="GO:0006606">
    <property type="term" value="P:protein import into nucleus"/>
    <property type="evidence" value="ECO:0007669"/>
    <property type="project" value="TreeGrafter"/>
</dbReference>
<dbReference type="PROSITE" id="PS51419">
    <property type="entry name" value="RAB"/>
    <property type="match status" value="1"/>
</dbReference>
<dbReference type="SUPFAM" id="SSF52540">
    <property type="entry name" value="P-loop containing nucleoside triphosphate hydrolases"/>
    <property type="match status" value="1"/>
</dbReference>